<keyword evidence="1" id="KW-0805">Transcription regulation</keyword>
<dbReference type="SUPFAM" id="SSF46689">
    <property type="entry name" value="Homeodomain-like"/>
    <property type="match status" value="1"/>
</dbReference>
<evidence type="ECO:0000256" key="2">
    <source>
        <dbReference type="ARBA" id="ARBA00023125"/>
    </source>
</evidence>
<proteinExistence type="predicted"/>
<dbReference type="RefSeq" id="WP_026633356.1">
    <property type="nucleotide sequence ID" value="NZ_FONH01000023.1"/>
</dbReference>
<name>A0A1I2JBI6_9GAMM</name>
<dbReference type="GO" id="GO:0003677">
    <property type="term" value="F:DNA binding"/>
    <property type="evidence" value="ECO:0007669"/>
    <property type="project" value="UniProtKB-UniRule"/>
</dbReference>
<organism evidence="6 7">
    <name type="scientific">Dyella marensis</name>
    <dbReference type="NCBI Taxonomy" id="500610"/>
    <lineage>
        <taxon>Bacteria</taxon>
        <taxon>Pseudomonadati</taxon>
        <taxon>Pseudomonadota</taxon>
        <taxon>Gammaproteobacteria</taxon>
        <taxon>Lysobacterales</taxon>
        <taxon>Rhodanobacteraceae</taxon>
        <taxon>Dyella</taxon>
    </lineage>
</organism>
<dbReference type="Gene3D" id="1.10.10.60">
    <property type="entry name" value="Homeodomain-like"/>
    <property type="match status" value="1"/>
</dbReference>
<gene>
    <name evidence="6" type="ORF">SAMN02799615_03955</name>
</gene>
<accession>A0A1I2JBI6</accession>
<dbReference type="STRING" id="500610.SAMN02799615_03955"/>
<sequence>MTTVAKERGRPRKFDRDQVLRQAMEVFLDRGYDGASIGDLTTAMGINAPSLYAAFGCKEALFREALDLYVNAAGPRTRDELHKRDVTARGAVEAMLREAARRFGNGRGCLVVLGATHRTADNEAVFHDLAERRNETQALIRRRLKQGVSEGDVPAATDIATVAAFYATVLNGLSLQARDGASRKQLMGVVDCAMKAWDGLVGPVTRPA</sequence>
<dbReference type="SUPFAM" id="SSF48498">
    <property type="entry name" value="Tetracyclin repressor-like, C-terminal domain"/>
    <property type="match status" value="1"/>
</dbReference>
<evidence type="ECO:0000256" key="4">
    <source>
        <dbReference type="PROSITE-ProRule" id="PRU00335"/>
    </source>
</evidence>
<dbReference type="Proteomes" id="UP000199477">
    <property type="component" value="Unassembled WGS sequence"/>
</dbReference>
<dbReference type="EMBL" id="FONH01000023">
    <property type="protein sequence ID" value="SFF51904.1"/>
    <property type="molecule type" value="Genomic_DNA"/>
</dbReference>
<dbReference type="AlphaFoldDB" id="A0A1I2JBI6"/>
<dbReference type="PANTHER" id="PTHR47506">
    <property type="entry name" value="TRANSCRIPTIONAL REGULATORY PROTEIN"/>
    <property type="match status" value="1"/>
</dbReference>
<keyword evidence="7" id="KW-1185">Reference proteome</keyword>
<dbReference type="PRINTS" id="PR00455">
    <property type="entry name" value="HTHTETR"/>
</dbReference>
<dbReference type="InterPro" id="IPR011075">
    <property type="entry name" value="TetR_C"/>
</dbReference>
<dbReference type="Pfam" id="PF16925">
    <property type="entry name" value="TetR_C_13"/>
    <property type="match status" value="1"/>
</dbReference>
<keyword evidence="2 4" id="KW-0238">DNA-binding</keyword>
<feature type="domain" description="HTH tetR-type" evidence="5">
    <location>
        <begin position="13"/>
        <end position="73"/>
    </location>
</feature>
<evidence type="ECO:0000256" key="1">
    <source>
        <dbReference type="ARBA" id="ARBA00023015"/>
    </source>
</evidence>
<dbReference type="PANTHER" id="PTHR47506:SF1">
    <property type="entry name" value="HTH-TYPE TRANSCRIPTIONAL REGULATOR YJDC"/>
    <property type="match status" value="1"/>
</dbReference>
<dbReference type="InterPro" id="IPR036271">
    <property type="entry name" value="Tet_transcr_reg_TetR-rel_C_sf"/>
</dbReference>
<dbReference type="Gene3D" id="1.10.357.10">
    <property type="entry name" value="Tetracycline Repressor, domain 2"/>
    <property type="match status" value="1"/>
</dbReference>
<evidence type="ECO:0000313" key="7">
    <source>
        <dbReference type="Proteomes" id="UP000199477"/>
    </source>
</evidence>
<dbReference type="InterPro" id="IPR009057">
    <property type="entry name" value="Homeodomain-like_sf"/>
</dbReference>
<keyword evidence="3" id="KW-0804">Transcription</keyword>
<evidence type="ECO:0000256" key="3">
    <source>
        <dbReference type="ARBA" id="ARBA00023163"/>
    </source>
</evidence>
<protein>
    <submittedName>
        <fullName evidence="6">Transcriptional regulator, TetR family</fullName>
    </submittedName>
</protein>
<evidence type="ECO:0000259" key="5">
    <source>
        <dbReference type="PROSITE" id="PS50977"/>
    </source>
</evidence>
<reference evidence="7" key="1">
    <citation type="submission" date="2016-10" db="EMBL/GenBank/DDBJ databases">
        <authorList>
            <person name="Varghese N."/>
            <person name="Submissions S."/>
        </authorList>
    </citation>
    <scope>NUCLEOTIDE SEQUENCE [LARGE SCALE GENOMIC DNA]</scope>
    <source>
        <strain evidence="7">UNC178MFTsu3.1</strain>
    </source>
</reference>
<dbReference type="Pfam" id="PF00440">
    <property type="entry name" value="TetR_N"/>
    <property type="match status" value="1"/>
</dbReference>
<feature type="DNA-binding region" description="H-T-H motif" evidence="4">
    <location>
        <begin position="36"/>
        <end position="55"/>
    </location>
</feature>
<evidence type="ECO:0000313" key="6">
    <source>
        <dbReference type="EMBL" id="SFF51904.1"/>
    </source>
</evidence>
<dbReference type="InterPro" id="IPR001647">
    <property type="entry name" value="HTH_TetR"/>
</dbReference>
<dbReference type="PROSITE" id="PS50977">
    <property type="entry name" value="HTH_TETR_2"/>
    <property type="match status" value="1"/>
</dbReference>